<feature type="compositionally biased region" description="Polar residues" evidence="1">
    <location>
        <begin position="99"/>
        <end position="108"/>
    </location>
</feature>
<proteinExistence type="predicted"/>
<evidence type="ECO:0000256" key="1">
    <source>
        <dbReference type="SAM" id="MobiDB-lite"/>
    </source>
</evidence>
<organism evidence="2 3">
    <name type="scientific">Pomacea canaliculata</name>
    <name type="common">Golden apple snail</name>
    <dbReference type="NCBI Taxonomy" id="400727"/>
    <lineage>
        <taxon>Eukaryota</taxon>
        <taxon>Metazoa</taxon>
        <taxon>Spiralia</taxon>
        <taxon>Lophotrochozoa</taxon>
        <taxon>Mollusca</taxon>
        <taxon>Gastropoda</taxon>
        <taxon>Caenogastropoda</taxon>
        <taxon>Architaenioglossa</taxon>
        <taxon>Ampullarioidea</taxon>
        <taxon>Ampullariidae</taxon>
        <taxon>Pomacea</taxon>
    </lineage>
</organism>
<dbReference type="Proteomes" id="UP000245119">
    <property type="component" value="Linkage Group LG7"/>
</dbReference>
<reference evidence="2 3" key="1">
    <citation type="submission" date="2018-04" db="EMBL/GenBank/DDBJ databases">
        <title>The genome of golden apple snail Pomacea canaliculata provides insight into stress tolerance and invasive adaptation.</title>
        <authorList>
            <person name="Liu C."/>
            <person name="Liu B."/>
            <person name="Ren Y."/>
            <person name="Zhang Y."/>
            <person name="Wang H."/>
            <person name="Li S."/>
            <person name="Jiang F."/>
            <person name="Yin L."/>
            <person name="Zhang G."/>
            <person name="Qian W."/>
            <person name="Fan W."/>
        </authorList>
    </citation>
    <scope>NUCLEOTIDE SEQUENCE [LARGE SCALE GENOMIC DNA]</scope>
    <source>
        <strain evidence="2">SZHN2017</strain>
        <tissue evidence="2">Muscle</tissue>
    </source>
</reference>
<evidence type="ECO:0000313" key="2">
    <source>
        <dbReference type="EMBL" id="PVD27418.1"/>
    </source>
</evidence>
<dbReference type="AlphaFoldDB" id="A0A2T7P1Y0"/>
<feature type="region of interest" description="Disordered" evidence="1">
    <location>
        <begin position="1"/>
        <end position="34"/>
    </location>
</feature>
<feature type="region of interest" description="Disordered" evidence="1">
    <location>
        <begin position="81"/>
        <end position="108"/>
    </location>
</feature>
<keyword evidence="3" id="KW-1185">Reference proteome</keyword>
<name>A0A2T7P1Y0_POMCA</name>
<sequence>MGNGEGLERNHVSERKRKRKRERAGLGGRNVKPQEDGLTDLFYILQVSRTSLGSERSAQICLPPPLHPRRSKAKLLRNVTTPHATSHQSLMYRPGFTQAELSPRSTSA</sequence>
<dbReference type="EMBL" id="PZQS01000007">
    <property type="protein sequence ID" value="PVD27418.1"/>
    <property type="molecule type" value="Genomic_DNA"/>
</dbReference>
<gene>
    <name evidence="2" type="ORF">C0Q70_12576</name>
</gene>
<evidence type="ECO:0000313" key="3">
    <source>
        <dbReference type="Proteomes" id="UP000245119"/>
    </source>
</evidence>
<accession>A0A2T7P1Y0</accession>
<feature type="compositionally biased region" description="Basic and acidic residues" evidence="1">
    <location>
        <begin position="1"/>
        <end position="13"/>
    </location>
</feature>
<protein>
    <submittedName>
        <fullName evidence="2">Uncharacterized protein</fullName>
    </submittedName>
</protein>
<comment type="caution">
    <text evidence="2">The sequence shown here is derived from an EMBL/GenBank/DDBJ whole genome shotgun (WGS) entry which is preliminary data.</text>
</comment>